<name>A0A6J7JZQ8_9ZZZZ</name>
<keyword evidence="5" id="KW-0653">Protein transport</keyword>
<comment type="function">
    <text evidence="1">Needed for flagellar regrowth and assembly.</text>
</comment>
<evidence type="ECO:0000256" key="2">
    <source>
        <dbReference type="ARBA" id="ARBA00006602"/>
    </source>
</evidence>
<reference evidence="8" key="1">
    <citation type="submission" date="2020-05" db="EMBL/GenBank/DDBJ databases">
        <authorList>
            <person name="Chiriac C."/>
            <person name="Salcher M."/>
            <person name="Ghai R."/>
            <person name="Kavagutti S V."/>
        </authorList>
    </citation>
    <scope>NUCLEOTIDE SEQUENCE</scope>
</reference>
<comment type="similarity">
    <text evidence="2">Belongs to the FliH family.</text>
</comment>
<evidence type="ECO:0000256" key="3">
    <source>
        <dbReference type="ARBA" id="ARBA00022448"/>
    </source>
</evidence>
<dbReference type="Pfam" id="PF02108">
    <property type="entry name" value="FliH"/>
    <property type="match status" value="1"/>
</dbReference>
<dbReference type="GO" id="GO:0015031">
    <property type="term" value="P:protein transport"/>
    <property type="evidence" value="ECO:0007669"/>
    <property type="project" value="UniProtKB-KW"/>
</dbReference>
<evidence type="ECO:0000313" key="8">
    <source>
        <dbReference type="EMBL" id="CAB4948199.1"/>
    </source>
</evidence>
<protein>
    <submittedName>
        <fullName evidence="8">Unannotated protein</fullName>
    </submittedName>
</protein>
<dbReference type="AlphaFoldDB" id="A0A6J7JZQ8"/>
<dbReference type="InterPro" id="IPR051472">
    <property type="entry name" value="T3SS_Stator/FliH"/>
</dbReference>
<dbReference type="GO" id="GO:0005829">
    <property type="term" value="C:cytosol"/>
    <property type="evidence" value="ECO:0007669"/>
    <property type="project" value="TreeGrafter"/>
</dbReference>
<gene>
    <name evidence="8" type="ORF">UFOPK3564_03344</name>
</gene>
<keyword evidence="4" id="KW-1005">Bacterial flagellum biogenesis</keyword>
<organism evidence="8">
    <name type="scientific">freshwater metagenome</name>
    <dbReference type="NCBI Taxonomy" id="449393"/>
    <lineage>
        <taxon>unclassified sequences</taxon>
        <taxon>metagenomes</taxon>
        <taxon>ecological metagenomes</taxon>
    </lineage>
</organism>
<dbReference type="EMBL" id="CAFBMK010000313">
    <property type="protein sequence ID" value="CAB4948199.1"/>
    <property type="molecule type" value="Genomic_DNA"/>
</dbReference>
<evidence type="ECO:0000256" key="4">
    <source>
        <dbReference type="ARBA" id="ARBA00022795"/>
    </source>
</evidence>
<keyword evidence="6" id="KW-1006">Bacterial flagellum protein export</keyword>
<dbReference type="GO" id="GO:0044781">
    <property type="term" value="P:bacterial-type flagellum organization"/>
    <property type="evidence" value="ECO:0007669"/>
    <property type="project" value="UniProtKB-KW"/>
</dbReference>
<dbReference type="InterPro" id="IPR018035">
    <property type="entry name" value="Flagellar_FliH/T3SS_HrpE"/>
</dbReference>
<sequence>MDPATFTPVDVPAALVDLQGALPCPGAPAEFSFEPLAPFEGVASPTGRVDRPGRVRPRSAAETLADAQAEAERIREDARLAGYEAGRAAALLEVRAELEPAARALADALRQTAEQGDALAAALEREAVELALVVAEKVVAGAVQERPERVMDVVTGALRGLVERRRLTVLVHPDDAELVRERIGAVTHELGGVEHCEVQAERRVARGGALLRTPDGELDVRLDAKLRRAADVLREVPA</sequence>
<evidence type="ECO:0000256" key="5">
    <source>
        <dbReference type="ARBA" id="ARBA00022927"/>
    </source>
</evidence>
<dbReference type="PANTHER" id="PTHR34982">
    <property type="entry name" value="YOP PROTEINS TRANSLOCATION PROTEIN L"/>
    <property type="match status" value="1"/>
</dbReference>
<accession>A0A6J7JZQ8</accession>
<dbReference type="PANTHER" id="PTHR34982:SF1">
    <property type="entry name" value="FLAGELLAR ASSEMBLY PROTEIN FLIH"/>
    <property type="match status" value="1"/>
</dbReference>
<evidence type="ECO:0000259" key="7">
    <source>
        <dbReference type="Pfam" id="PF02108"/>
    </source>
</evidence>
<keyword evidence="3" id="KW-0813">Transport</keyword>
<evidence type="ECO:0000256" key="1">
    <source>
        <dbReference type="ARBA" id="ARBA00003041"/>
    </source>
</evidence>
<feature type="domain" description="Flagellar assembly protein FliH/Type III secretion system HrpE" evidence="7">
    <location>
        <begin position="102"/>
        <end position="228"/>
    </location>
</feature>
<proteinExistence type="inferred from homology"/>
<evidence type="ECO:0000256" key="6">
    <source>
        <dbReference type="ARBA" id="ARBA00023225"/>
    </source>
</evidence>